<keyword evidence="1" id="KW-0812">Transmembrane</keyword>
<keyword evidence="1" id="KW-0472">Membrane</keyword>
<sequence>MPCALLFTFPTKPAALTVLYSVLLCLFSFDINNSYFYKYIRFHQRPPPPSSGPRPARQLFCYLFSNFNYAMQSFCFVFSFFFFLSLR</sequence>
<dbReference type="Proteomes" id="UP000075880">
    <property type="component" value="Unassembled WGS sequence"/>
</dbReference>
<evidence type="ECO:0000256" key="1">
    <source>
        <dbReference type="SAM" id="Phobius"/>
    </source>
</evidence>
<proteinExistence type="predicted"/>
<protein>
    <submittedName>
        <fullName evidence="2">Uncharacterized protein</fullName>
    </submittedName>
</protein>
<keyword evidence="1" id="KW-1133">Transmembrane helix</keyword>
<organism evidence="2 3">
    <name type="scientific">Anopheles atroparvus</name>
    <name type="common">European mosquito</name>
    <dbReference type="NCBI Taxonomy" id="41427"/>
    <lineage>
        <taxon>Eukaryota</taxon>
        <taxon>Metazoa</taxon>
        <taxon>Ecdysozoa</taxon>
        <taxon>Arthropoda</taxon>
        <taxon>Hexapoda</taxon>
        <taxon>Insecta</taxon>
        <taxon>Pterygota</taxon>
        <taxon>Neoptera</taxon>
        <taxon>Endopterygota</taxon>
        <taxon>Diptera</taxon>
        <taxon>Nematocera</taxon>
        <taxon>Culicoidea</taxon>
        <taxon>Culicidae</taxon>
        <taxon>Anophelinae</taxon>
        <taxon>Anopheles</taxon>
    </lineage>
</organism>
<name>A0AAG5DHG7_ANOAO</name>
<feature type="transmembrane region" description="Helical" evidence="1">
    <location>
        <begin position="14"/>
        <end position="38"/>
    </location>
</feature>
<evidence type="ECO:0000313" key="2">
    <source>
        <dbReference type="EnsemblMetazoa" id="ENSAATROPP010320"/>
    </source>
</evidence>
<dbReference type="EnsemblMetazoa" id="ENSAATROPT011414">
    <property type="protein sequence ID" value="ENSAATROPP010320"/>
    <property type="gene ID" value="ENSAATROPG009300"/>
</dbReference>
<evidence type="ECO:0000313" key="3">
    <source>
        <dbReference type="Proteomes" id="UP000075880"/>
    </source>
</evidence>
<reference evidence="2" key="1">
    <citation type="submission" date="2024-04" db="UniProtKB">
        <authorList>
            <consortium name="EnsemblMetazoa"/>
        </authorList>
    </citation>
    <scope>IDENTIFICATION</scope>
    <source>
        <strain evidence="2">EBRO</strain>
    </source>
</reference>
<accession>A0AAG5DHG7</accession>
<keyword evidence="3" id="KW-1185">Reference proteome</keyword>
<dbReference type="AlphaFoldDB" id="A0AAG5DHG7"/>
<feature type="transmembrane region" description="Helical" evidence="1">
    <location>
        <begin position="59"/>
        <end position="84"/>
    </location>
</feature>